<dbReference type="AlphaFoldDB" id="A0AAN6G8S1"/>
<dbReference type="GO" id="GO:0005737">
    <property type="term" value="C:cytoplasm"/>
    <property type="evidence" value="ECO:0007669"/>
    <property type="project" value="TreeGrafter"/>
</dbReference>
<dbReference type="SUPFAM" id="SSF52833">
    <property type="entry name" value="Thioredoxin-like"/>
    <property type="match status" value="1"/>
</dbReference>
<feature type="compositionally biased region" description="Polar residues" evidence="2">
    <location>
        <begin position="93"/>
        <end position="113"/>
    </location>
</feature>
<evidence type="ECO:0000256" key="1">
    <source>
        <dbReference type="ARBA" id="ARBA00009686"/>
    </source>
</evidence>
<protein>
    <submittedName>
        <fullName evidence="3">Proteolipid protein 2</fullName>
    </submittedName>
</protein>
<keyword evidence="4" id="KW-1185">Reference proteome</keyword>
<dbReference type="PANTHER" id="PTHR45809">
    <property type="entry name" value="VIRAL IAP-ASSOCIATED FACTOR HOMOLOG"/>
    <property type="match status" value="1"/>
</dbReference>
<reference evidence="3" key="1">
    <citation type="journal article" date="2023" name="PhytoFront">
        <title>Draft Genome Resources of Seven Strains of Tilletia horrida, Causal Agent of Kernel Smut of Rice.</title>
        <authorList>
            <person name="Khanal S."/>
            <person name="Antony Babu S."/>
            <person name="Zhou X.G."/>
        </authorList>
    </citation>
    <scope>NUCLEOTIDE SEQUENCE</scope>
    <source>
        <strain evidence="3">TX3</strain>
    </source>
</reference>
<organism evidence="3 4">
    <name type="scientific">Tilletia horrida</name>
    <dbReference type="NCBI Taxonomy" id="155126"/>
    <lineage>
        <taxon>Eukaryota</taxon>
        <taxon>Fungi</taxon>
        <taxon>Dikarya</taxon>
        <taxon>Basidiomycota</taxon>
        <taxon>Ustilaginomycotina</taxon>
        <taxon>Exobasidiomycetes</taxon>
        <taxon>Tilletiales</taxon>
        <taxon>Tilletiaceae</taxon>
        <taxon>Tilletia</taxon>
    </lineage>
</organism>
<dbReference type="GO" id="GO:0006457">
    <property type="term" value="P:protein folding"/>
    <property type="evidence" value="ECO:0007669"/>
    <property type="project" value="TreeGrafter"/>
</dbReference>
<dbReference type="Proteomes" id="UP001176521">
    <property type="component" value="Unassembled WGS sequence"/>
</dbReference>
<dbReference type="InterPro" id="IPR036249">
    <property type="entry name" value="Thioredoxin-like_sf"/>
</dbReference>
<feature type="region of interest" description="Disordered" evidence="2">
    <location>
        <begin position="156"/>
        <end position="189"/>
    </location>
</feature>
<evidence type="ECO:0000313" key="4">
    <source>
        <dbReference type="Proteomes" id="UP001176521"/>
    </source>
</evidence>
<dbReference type="Gene3D" id="3.40.30.10">
    <property type="entry name" value="Glutaredoxin"/>
    <property type="match status" value="1"/>
</dbReference>
<name>A0AAN6G8S1_9BASI</name>
<dbReference type="EMBL" id="JAPDMQ010000859">
    <property type="protein sequence ID" value="KAK0520032.1"/>
    <property type="molecule type" value="Genomic_DNA"/>
</dbReference>
<feature type="region of interest" description="Disordered" evidence="2">
    <location>
        <begin position="85"/>
        <end position="126"/>
    </location>
</feature>
<proteinExistence type="inferred from homology"/>
<comment type="similarity">
    <text evidence="1">Belongs to the phosducin family.</text>
</comment>
<evidence type="ECO:0000313" key="3">
    <source>
        <dbReference type="EMBL" id="KAK0520032.1"/>
    </source>
</evidence>
<dbReference type="PANTHER" id="PTHR45809:SF3">
    <property type="entry name" value="VIRAL IAP-ASSOCIATED FACTOR HOMOLOG"/>
    <property type="match status" value="1"/>
</dbReference>
<sequence>METCRLLGGYLDTIAAKNPETKFVSIVGDKCIPNYPDRNLPTLLIYRNGDLHRQIIGLRPEIGLDGMNTKLADVELLLTAVGAIDRPDPRKGSASSTSQQGETTMRMTGTTKSGEVGSGMGRRAGPQLHTVRNLQKGAADGEPPYTSTVRFMGYSSVQRPPWTGCRRRSTTEWTDEVEGSAHLVKPARA</sequence>
<dbReference type="InterPro" id="IPR051498">
    <property type="entry name" value="Phosducin-like_chap/apop_reg"/>
</dbReference>
<comment type="caution">
    <text evidence="3">The sequence shown here is derived from an EMBL/GenBank/DDBJ whole genome shotgun (WGS) entry which is preliminary data.</text>
</comment>
<evidence type="ECO:0000256" key="2">
    <source>
        <dbReference type="SAM" id="MobiDB-lite"/>
    </source>
</evidence>
<gene>
    <name evidence="3" type="primary">PLP2_2</name>
    <name evidence="3" type="ORF">OC842_007237</name>
</gene>
<accession>A0AAN6G8S1</accession>